<dbReference type="EMBL" id="JAPDMQ010000171">
    <property type="protein sequence ID" value="KAK0531979.1"/>
    <property type="molecule type" value="Genomic_DNA"/>
</dbReference>
<protein>
    <submittedName>
        <fullName evidence="3">Uncharacterized protein</fullName>
    </submittedName>
</protein>
<keyword evidence="2" id="KW-0732">Signal</keyword>
<comment type="caution">
    <text evidence="3">The sequence shown here is derived from an EMBL/GenBank/DDBJ whole genome shotgun (WGS) entry which is preliminary data.</text>
</comment>
<sequence>MQFPTIALLALVPTALCVSAWPQESAPSRALYVARALQDFDQFDGDIVILRESVAVVAYADRIMGPTDNVFLSHSSLGLSGRALDPRSGRSGHKDLKNVNDHTQAALDLINKYGGADKVPPAEMEKVMGHLRAGQSSISKFTSASGLDHDGTVAALDKNAPPHRDGKKSSGGRPGTSGRH</sequence>
<name>A0AAN6GE45_9BASI</name>
<keyword evidence="4" id="KW-1185">Reference proteome</keyword>
<gene>
    <name evidence="3" type="ORF">OC842_003441</name>
</gene>
<reference evidence="3" key="1">
    <citation type="journal article" date="2023" name="PhytoFront">
        <title>Draft Genome Resources of Seven Strains of Tilletia horrida, Causal Agent of Kernel Smut of Rice.</title>
        <authorList>
            <person name="Khanal S."/>
            <person name="Antony Babu S."/>
            <person name="Zhou X.G."/>
        </authorList>
    </citation>
    <scope>NUCLEOTIDE SEQUENCE</scope>
    <source>
        <strain evidence="3">TX3</strain>
    </source>
</reference>
<dbReference type="AlphaFoldDB" id="A0AAN6GE45"/>
<feature type="chain" id="PRO_5043051530" evidence="2">
    <location>
        <begin position="21"/>
        <end position="180"/>
    </location>
</feature>
<proteinExistence type="predicted"/>
<evidence type="ECO:0000256" key="2">
    <source>
        <dbReference type="SAM" id="SignalP"/>
    </source>
</evidence>
<organism evidence="3 4">
    <name type="scientific">Tilletia horrida</name>
    <dbReference type="NCBI Taxonomy" id="155126"/>
    <lineage>
        <taxon>Eukaryota</taxon>
        <taxon>Fungi</taxon>
        <taxon>Dikarya</taxon>
        <taxon>Basidiomycota</taxon>
        <taxon>Ustilaginomycotina</taxon>
        <taxon>Exobasidiomycetes</taxon>
        <taxon>Tilletiales</taxon>
        <taxon>Tilletiaceae</taxon>
        <taxon>Tilletia</taxon>
    </lineage>
</organism>
<evidence type="ECO:0000256" key="1">
    <source>
        <dbReference type="SAM" id="MobiDB-lite"/>
    </source>
</evidence>
<accession>A0AAN6GE45</accession>
<evidence type="ECO:0000313" key="3">
    <source>
        <dbReference type="EMBL" id="KAK0531979.1"/>
    </source>
</evidence>
<feature type="signal peptide" evidence="2">
    <location>
        <begin position="1"/>
        <end position="20"/>
    </location>
</feature>
<evidence type="ECO:0000313" key="4">
    <source>
        <dbReference type="Proteomes" id="UP001176521"/>
    </source>
</evidence>
<feature type="region of interest" description="Disordered" evidence="1">
    <location>
        <begin position="141"/>
        <end position="180"/>
    </location>
</feature>
<dbReference type="Proteomes" id="UP001176521">
    <property type="component" value="Unassembled WGS sequence"/>
</dbReference>